<keyword evidence="2" id="KW-0732">Signal</keyword>
<keyword evidence="1" id="KW-1133">Transmembrane helix</keyword>
<dbReference type="EMBL" id="CAJFCV020000005">
    <property type="protein sequence ID" value="CAG9126508.1"/>
    <property type="molecule type" value="Genomic_DNA"/>
</dbReference>
<reference evidence="7" key="1">
    <citation type="submission" date="2016-11" db="UniProtKB">
        <authorList>
            <consortium name="WormBaseParasite"/>
        </authorList>
    </citation>
    <scope>IDENTIFICATION</scope>
</reference>
<evidence type="ECO:0000313" key="4">
    <source>
        <dbReference type="EMBL" id="CAG9126508.1"/>
    </source>
</evidence>
<dbReference type="Proteomes" id="UP000582659">
    <property type="component" value="Unassembled WGS sequence"/>
</dbReference>
<keyword evidence="1" id="KW-0812">Transmembrane</keyword>
<evidence type="ECO:0000256" key="2">
    <source>
        <dbReference type="SAM" id="SignalP"/>
    </source>
</evidence>
<gene>
    <name evidence="3" type="ORF">BXYJ_LOCUS13151</name>
</gene>
<accession>A0A1I7RXK2</accession>
<feature type="chain" id="PRO_5035359541" evidence="2">
    <location>
        <begin position="21"/>
        <end position="200"/>
    </location>
</feature>
<keyword evidence="6" id="KW-1185">Reference proteome</keyword>
<organism evidence="5 7">
    <name type="scientific">Bursaphelenchus xylophilus</name>
    <name type="common">Pinewood nematode worm</name>
    <name type="synonym">Aphelenchoides xylophilus</name>
    <dbReference type="NCBI Taxonomy" id="6326"/>
    <lineage>
        <taxon>Eukaryota</taxon>
        <taxon>Metazoa</taxon>
        <taxon>Ecdysozoa</taxon>
        <taxon>Nematoda</taxon>
        <taxon>Chromadorea</taxon>
        <taxon>Rhabditida</taxon>
        <taxon>Tylenchina</taxon>
        <taxon>Tylenchomorpha</taxon>
        <taxon>Aphelenchoidea</taxon>
        <taxon>Aphelenchoididae</taxon>
        <taxon>Bursaphelenchus</taxon>
    </lineage>
</organism>
<feature type="signal peptide" evidence="2">
    <location>
        <begin position="1"/>
        <end position="20"/>
    </location>
</feature>
<reference evidence="4" key="2">
    <citation type="submission" date="2020-08" db="EMBL/GenBank/DDBJ databases">
        <authorList>
            <person name="Kikuchi T."/>
        </authorList>
    </citation>
    <scope>NUCLEOTIDE SEQUENCE</scope>
    <source>
        <strain evidence="3">Ka4C1</strain>
    </source>
</reference>
<evidence type="ECO:0000256" key="1">
    <source>
        <dbReference type="SAM" id="Phobius"/>
    </source>
</evidence>
<dbReference type="AlphaFoldDB" id="A0A1I7RXK2"/>
<protein>
    <submittedName>
        <fullName evidence="3">(pine wood nematode) hypothetical protein</fullName>
    </submittedName>
</protein>
<keyword evidence="1" id="KW-0472">Membrane</keyword>
<dbReference type="OrthoDB" id="10671444at2759"/>
<dbReference type="Proteomes" id="UP000659654">
    <property type="component" value="Unassembled WGS sequence"/>
</dbReference>
<dbReference type="WBParaSite" id="BXY_0546900.1">
    <property type="protein sequence ID" value="BXY_0546900.1"/>
    <property type="gene ID" value="BXY_0546900"/>
</dbReference>
<dbReference type="Proteomes" id="UP000095284">
    <property type="component" value="Unplaced"/>
</dbReference>
<evidence type="ECO:0000313" key="3">
    <source>
        <dbReference type="EMBL" id="CAD5233060.1"/>
    </source>
</evidence>
<evidence type="ECO:0000313" key="5">
    <source>
        <dbReference type="Proteomes" id="UP000095284"/>
    </source>
</evidence>
<evidence type="ECO:0000313" key="6">
    <source>
        <dbReference type="Proteomes" id="UP000659654"/>
    </source>
</evidence>
<name>A0A1I7RXK2_BURXY</name>
<sequence>MLIQRVFYLLLPLFVHKVLAKGGMGGGGRGFSGARGGGGRGGMGGVSAGGRFYGGGSGFVFMSLASRQLALEKCVKEAINEAKNVTLMKEEAKNLTYSEAKEQCESEQQSEIVGSWFAFVFCTIFGIVGIVMSISFFFVEYDPDLDVRYLHILCFKFYVPDDKKGYNCCGRRYRPNNEGVEMEERLQDGQKNRENVYHAS</sequence>
<evidence type="ECO:0000313" key="7">
    <source>
        <dbReference type="WBParaSite" id="BXY_0546900.1"/>
    </source>
</evidence>
<dbReference type="EMBL" id="CAJFDI010000005">
    <property type="protein sequence ID" value="CAD5233060.1"/>
    <property type="molecule type" value="Genomic_DNA"/>
</dbReference>
<proteinExistence type="predicted"/>
<feature type="transmembrane region" description="Helical" evidence="1">
    <location>
        <begin position="116"/>
        <end position="139"/>
    </location>
</feature>